<feature type="compositionally biased region" description="Polar residues" evidence="1">
    <location>
        <begin position="143"/>
        <end position="152"/>
    </location>
</feature>
<gene>
    <name evidence="2" type="ORF">EMPS_11249</name>
</gene>
<feature type="compositionally biased region" description="Low complexity" evidence="1">
    <location>
        <begin position="230"/>
        <end position="256"/>
    </location>
</feature>
<feature type="compositionally biased region" description="Polar residues" evidence="1">
    <location>
        <begin position="1"/>
        <end position="14"/>
    </location>
</feature>
<reference evidence="2" key="2">
    <citation type="journal article" date="2022" name="Microbiol. Resour. Announc.">
        <title>Whole-Genome Sequence of Entomortierella parvispora E1425, a Mucoromycotan Fungus Associated with Burkholderiaceae-Related Endosymbiotic Bacteria.</title>
        <authorList>
            <person name="Herlambang A."/>
            <person name="Guo Y."/>
            <person name="Takashima Y."/>
            <person name="Narisawa K."/>
            <person name="Ohta H."/>
            <person name="Nishizawa T."/>
        </authorList>
    </citation>
    <scope>NUCLEOTIDE SEQUENCE</scope>
    <source>
        <strain evidence="2">E1425</strain>
    </source>
</reference>
<feature type="region of interest" description="Disordered" evidence="1">
    <location>
        <begin position="1"/>
        <end position="38"/>
    </location>
</feature>
<dbReference type="OrthoDB" id="2424760at2759"/>
<proteinExistence type="predicted"/>
<feature type="compositionally biased region" description="Low complexity" evidence="1">
    <location>
        <begin position="738"/>
        <end position="749"/>
    </location>
</feature>
<dbReference type="AlphaFoldDB" id="A0A9P3HLQ3"/>
<accession>A0A9P3HLQ3</accession>
<dbReference type="Proteomes" id="UP000827284">
    <property type="component" value="Unassembled WGS sequence"/>
</dbReference>
<sequence length="776" mass="83772">MATYKQRTPYQRQLHSGRDSPDLDVPRAAGSTTAYHHQQSSAYFNSQNSHLHNSAAVQTEDTVLDNTSDQEWTSIRPAASARAKARQQLFLSQEQQRAQEWSFVLGQHRQQRPTAPVSLTATTVALSGNAEESHSDRIAATAPTETIQSQSSDELDEVRSNGDVTSVLTSPRAYHFDDNGAVPRLRRLDRINSADHSVSLGFSDVTSDGLEGLDESEDLSIWSQDDDDALSTSTTPLSRPRSWRSSRNMYSRSPYSPSAVSYSSSTSLSNLVHPSFAQAVSGAGAGAEAGAVEAKIQNRMPLHDGSGNFIALSPGSLQSGSDQESDLGWDSASSVVSSTFRTHLSRDSTSRRPKRWSSTARGTISPSEFDTVIHNIALFQGHHASKSKGGMNNFGSHGQSSAYRPPLPSTTLSILTRKPAVQSKLQNCSIYESEMEDIDAMVIDIPSKLGWMQVFEQALRAFNTNDTALEIYDSTVMSPIKALAQTNPSEDVDLVGLSRTLAPEVPQAVKSRTTRPSRRTSVSNSSSSSSVASTTKSTPQIKTLKQQVSGTSLGALQQLQKRHRANYQQPRCTSRPMESLTPRDPMQVNFSPTVGASPWITSSATSSQKSSPSPPSSSKATMTGLGQDSSKDSNVLVAMLSTLRRFRDHVKSNLMHPEFGDEISYGSGSYFSGDLGIEWATGYGSLPSVILSHQSPSSPALGPSGTADSNSSDGHQRRNHQRAVSGSSWATFSGSGGSSRSSQAASSAVRRIGSDCRLESLRHERVRAHGQQRLVE</sequence>
<comment type="caution">
    <text evidence="2">The sequence shown here is derived from an EMBL/GenBank/DDBJ whole genome shotgun (WGS) entry which is preliminary data.</text>
</comment>
<feature type="compositionally biased region" description="Low complexity" evidence="1">
    <location>
        <begin position="519"/>
        <end position="538"/>
    </location>
</feature>
<name>A0A9P3HLQ3_9FUNG</name>
<feature type="compositionally biased region" description="Polar residues" evidence="1">
    <location>
        <begin position="539"/>
        <end position="559"/>
    </location>
</feature>
<feature type="region of interest" description="Disordered" evidence="1">
    <location>
        <begin position="694"/>
        <end position="749"/>
    </location>
</feature>
<dbReference type="EMBL" id="BQFW01000015">
    <property type="protein sequence ID" value="GJJ78890.1"/>
    <property type="molecule type" value="Genomic_DNA"/>
</dbReference>
<feature type="region of interest" description="Disordered" evidence="1">
    <location>
        <begin position="127"/>
        <end position="162"/>
    </location>
</feature>
<protein>
    <submittedName>
        <fullName evidence="2">Uncharacterized protein</fullName>
    </submittedName>
</protein>
<evidence type="ECO:0000256" key="1">
    <source>
        <dbReference type="SAM" id="MobiDB-lite"/>
    </source>
</evidence>
<evidence type="ECO:0000313" key="2">
    <source>
        <dbReference type="EMBL" id="GJJ78890.1"/>
    </source>
</evidence>
<organism evidence="2 3">
    <name type="scientific">Entomortierella parvispora</name>
    <dbReference type="NCBI Taxonomy" id="205924"/>
    <lineage>
        <taxon>Eukaryota</taxon>
        <taxon>Fungi</taxon>
        <taxon>Fungi incertae sedis</taxon>
        <taxon>Mucoromycota</taxon>
        <taxon>Mortierellomycotina</taxon>
        <taxon>Mortierellomycetes</taxon>
        <taxon>Mortierellales</taxon>
        <taxon>Mortierellaceae</taxon>
        <taxon>Entomortierella</taxon>
    </lineage>
</organism>
<keyword evidence="3" id="KW-1185">Reference proteome</keyword>
<reference evidence="2" key="1">
    <citation type="submission" date="2021-11" db="EMBL/GenBank/DDBJ databases">
        <authorList>
            <person name="Herlambang A."/>
            <person name="Guo Y."/>
            <person name="Takashima Y."/>
            <person name="Nishizawa T."/>
        </authorList>
    </citation>
    <scope>NUCLEOTIDE SEQUENCE</scope>
    <source>
        <strain evidence="2">E1425</strain>
    </source>
</reference>
<feature type="compositionally biased region" description="Basic and acidic residues" evidence="1">
    <location>
        <begin position="16"/>
        <end position="25"/>
    </location>
</feature>
<feature type="compositionally biased region" description="Polar residues" evidence="1">
    <location>
        <begin position="722"/>
        <end position="732"/>
    </location>
</feature>
<evidence type="ECO:0000313" key="3">
    <source>
        <dbReference type="Proteomes" id="UP000827284"/>
    </source>
</evidence>
<feature type="region of interest" description="Disordered" evidence="1">
    <location>
        <begin position="343"/>
        <end position="362"/>
    </location>
</feature>
<feature type="region of interest" description="Disordered" evidence="1">
    <location>
        <begin position="506"/>
        <end position="630"/>
    </location>
</feature>
<feature type="region of interest" description="Disordered" evidence="1">
    <location>
        <begin position="221"/>
        <end position="256"/>
    </location>
</feature>
<feature type="compositionally biased region" description="Low complexity" evidence="1">
    <location>
        <begin position="601"/>
        <end position="621"/>
    </location>
</feature>